<sequence length="91" mass="9717">MKSDKIHPRDQNNNTSDMTVRACAASPCRAEVYGTAIVNGACAPPYYPPALSEGSVATPCNRIATHTTSPRRNPPIPSSAPFPFTSRSDAR</sequence>
<feature type="region of interest" description="Disordered" evidence="1">
    <location>
        <begin position="62"/>
        <end position="91"/>
    </location>
</feature>
<evidence type="ECO:0000313" key="3">
    <source>
        <dbReference type="Proteomes" id="UP000711407"/>
    </source>
</evidence>
<dbReference type="Proteomes" id="UP000711407">
    <property type="component" value="Unassembled WGS sequence"/>
</dbReference>
<dbReference type="EMBL" id="DYXT01000039">
    <property type="protein sequence ID" value="HJE39592.1"/>
    <property type="molecule type" value="Genomic_DNA"/>
</dbReference>
<reference evidence="2" key="1">
    <citation type="journal article" date="2021" name="PeerJ">
        <title>Extensive microbial diversity within the chicken gut microbiome revealed by metagenomics and culture.</title>
        <authorList>
            <person name="Gilroy R."/>
            <person name="Ravi A."/>
            <person name="Getino M."/>
            <person name="Pursley I."/>
            <person name="Horton D.L."/>
            <person name="Alikhan N.F."/>
            <person name="Baker D."/>
            <person name="Gharbi K."/>
            <person name="Hall N."/>
            <person name="Watson M."/>
            <person name="Adriaenssens E.M."/>
            <person name="Foster-Nyarko E."/>
            <person name="Jarju S."/>
            <person name="Secka A."/>
            <person name="Antonio M."/>
            <person name="Oren A."/>
            <person name="Chaudhuri R.R."/>
            <person name="La Ragione R."/>
            <person name="Hildebrand F."/>
            <person name="Pallen M.J."/>
        </authorList>
    </citation>
    <scope>NUCLEOTIDE SEQUENCE</scope>
    <source>
        <strain evidence="2">4100</strain>
    </source>
</reference>
<name>A0A921EB91_9BACT</name>
<protein>
    <submittedName>
        <fullName evidence="2">Uncharacterized protein</fullName>
    </submittedName>
</protein>
<proteinExistence type="predicted"/>
<accession>A0A921EB91</accession>
<dbReference type="AlphaFoldDB" id="A0A921EB91"/>
<organism evidence="2 3">
    <name type="scientific">Candidatus Amulumruptor caecigallinarius</name>
    <dbReference type="NCBI Taxonomy" id="2109911"/>
    <lineage>
        <taxon>Bacteria</taxon>
        <taxon>Pseudomonadati</taxon>
        <taxon>Bacteroidota</taxon>
        <taxon>Bacteroidia</taxon>
        <taxon>Bacteroidales</taxon>
        <taxon>Muribaculaceae</taxon>
        <taxon>Candidatus Amulumruptor</taxon>
    </lineage>
</organism>
<evidence type="ECO:0000256" key="1">
    <source>
        <dbReference type="SAM" id="MobiDB-lite"/>
    </source>
</evidence>
<evidence type="ECO:0000313" key="2">
    <source>
        <dbReference type="EMBL" id="HJE39592.1"/>
    </source>
</evidence>
<reference evidence="2" key="2">
    <citation type="submission" date="2021-09" db="EMBL/GenBank/DDBJ databases">
        <authorList>
            <person name="Gilroy R."/>
        </authorList>
    </citation>
    <scope>NUCLEOTIDE SEQUENCE</scope>
    <source>
        <strain evidence="2">4100</strain>
    </source>
</reference>
<comment type="caution">
    <text evidence="2">The sequence shown here is derived from an EMBL/GenBank/DDBJ whole genome shotgun (WGS) entry which is preliminary data.</text>
</comment>
<gene>
    <name evidence="2" type="ORF">K8V47_07550</name>
</gene>